<dbReference type="GO" id="GO:0016740">
    <property type="term" value="F:transferase activity"/>
    <property type="evidence" value="ECO:0007669"/>
    <property type="project" value="UniProtKB-KW"/>
</dbReference>
<dbReference type="EMBL" id="CP049740">
    <property type="protein sequence ID" value="QII81641.1"/>
    <property type="molecule type" value="Genomic_DNA"/>
</dbReference>
<name>A0A6G7K8V2_9LACT</name>
<evidence type="ECO:0000259" key="1">
    <source>
        <dbReference type="Pfam" id="PF00156"/>
    </source>
</evidence>
<keyword evidence="3" id="KW-1185">Reference proteome</keyword>
<dbReference type="Gene3D" id="3.30.1310.20">
    <property type="entry name" value="PRTase-like"/>
    <property type="match status" value="1"/>
</dbReference>
<accession>A0A6G7K8V2</accession>
<dbReference type="Pfam" id="PF00156">
    <property type="entry name" value="Pribosyltran"/>
    <property type="match status" value="1"/>
</dbReference>
<dbReference type="AlphaFoldDB" id="A0A6G7K8V2"/>
<sequence>MVIFYDRQDAGSQLATKLSHYQHQDVVVYALPRGGLPIANEIAHYLSAPLELIITRKIGHPFNSEYAIGAISENGKAIYNPSEIMKVDDDWLMYEEAKLKNEIKRRRLKYKKQDDYPSLIGKTAILVDDGIATGYTMLAAIDDIKKKNPKAIVVAIPVIPEFMAQKLEQAIQEVVTVERTRHYLGAVSAYYEQFKQLSDDDVITSLQFRASTTNS</sequence>
<dbReference type="InterPro" id="IPR029057">
    <property type="entry name" value="PRTase-like"/>
</dbReference>
<dbReference type="SUPFAM" id="SSF53271">
    <property type="entry name" value="PRTase-like"/>
    <property type="match status" value="1"/>
</dbReference>
<organism evidence="2 3">
    <name type="scientific">Jeotgalibaca arthritidis</name>
    <dbReference type="NCBI Taxonomy" id="1868794"/>
    <lineage>
        <taxon>Bacteria</taxon>
        <taxon>Bacillati</taxon>
        <taxon>Bacillota</taxon>
        <taxon>Bacilli</taxon>
        <taxon>Lactobacillales</taxon>
        <taxon>Carnobacteriaceae</taxon>
        <taxon>Jeotgalibaca</taxon>
    </lineage>
</organism>
<dbReference type="InterPro" id="IPR000836">
    <property type="entry name" value="PRTase_dom"/>
</dbReference>
<gene>
    <name evidence="2" type="ORF">G7057_03545</name>
</gene>
<dbReference type="CDD" id="cd06223">
    <property type="entry name" value="PRTases_typeI"/>
    <property type="match status" value="1"/>
</dbReference>
<protein>
    <submittedName>
        <fullName evidence="2">Phosphoribosyl transferase</fullName>
    </submittedName>
</protein>
<evidence type="ECO:0000313" key="3">
    <source>
        <dbReference type="Proteomes" id="UP000501451"/>
    </source>
</evidence>
<reference evidence="2 3" key="1">
    <citation type="journal article" date="2017" name="Int. J. Syst. Evol. Microbiol.">
        <title>Jeotgalibaca porci sp. nov. and Jeotgalibaca arthritidis sp. nov., isolated from pigs, and emended description of the genus Jeotgalibaca.</title>
        <authorList>
            <person name="Zamora L."/>
            <person name="Perez-Sancho M."/>
            <person name="Dominguez L."/>
            <person name="Fernandez-Garayzabal J.F."/>
            <person name="Vela A.I."/>
        </authorList>
    </citation>
    <scope>NUCLEOTIDE SEQUENCE [LARGE SCALE GENOMIC DNA]</scope>
    <source>
        <strain evidence="2 3">CECT 9157</strain>
    </source>
</reference>
<keyword evidence="2" id="KW-0808">Transferase</keyword>
<dbReference type="Proteomes" id="UP000501451">
    <property type="component" value="Chromosome"/>
</dbReference>
<dbReference type="KEGG" id="jar:G7057_03545"/>
<dbReference type="Gene3D" id="3.40.50.2020">
    <property type="match status" value="1"/>
</dbReference>
<dbReference type="RefSeq" id="WP_166161401.1">
    <property type="nucleotide sequence ID" value="NZ_CP049740.1"/>
</dbReference>
<evidence type="ECO:0000313" key="2">
    <source>
        <dbReference type="EMBL" id="QII81641.1"/>
    </source>
</evidence>
<feature type="domain" description="Phosphoribosyltransferase" evidence="1">
    <location>
        <begin position="15"/>
        <end position="158"/>
    </location>
</feature>
<proteinExistence type="predicted"/>